<dbReference type="AlphaFoldDB" id="A0A8H3I0L8"/>
<organism evidence="1 2">
    <name type="scientific">Imshaugia aleurites</name>
    <dbReference type="NCBI Taxonomy" id="172621"/>
    <lineage>
        <taxon>Eukaryota</taxon>
        <taxon>Fungi</taxon>
        <taxon>Dikarya</taxon>
        <taxon>Ascomycota</taxon>
        <taxon>Pezizomycotina</taxon>
        <taxon>Lecanoromycetes</taxon>
        <taxon>OSLEUM clade</taxon>
        <taxon>Lecanoromycetidae</taxon>
        <taxon>Lecanorales</taxon>
        <taxon>Lecanorineae</taxon>
        <taxon>Parmeliaceae</taxon>
        <taxon>Imshaugia</taxon>
    </lineage>
</organism>
<reference evidence="1" key="1">
    <citation type="submission" date="2021-03" db="EMBL/GenBank/DDBJ databases">
        <authorList>
            <person name="Tagirdzhanova G."/>
        </authorList>
    </citation>
    <scope>NUCLEOTIDE SEQUENCE</scope>
</reference>
<gene>
    <name evidence="1" type="ORF">IMSHALPRED_009165</name>
</gene>
<accession>A0A8H3I0L8</accession>
<sequence length="178" mass="19331">MATVLGGTLGSLIRKEKTDSKASSEDGSKTKNATVIVTHTTSISQDRLQMLRRRRLLFPLLLRVHPSLRWGLVKHTLISHLLRSLYLETGPEVMESSGDAFDSVTTTLDACISLCAAYNAINGTGPLGYCTSVEWRMDLSDDCPGCCYGNFDQKAGVGEPTIDGEVVPVDAAYFLGWS</sequence>
<protein>
    <submittedName>
        <fullName evidence="1">Uncharacterized protein</fullName>
    </submittedName>
</protein>
<dbReference type="EMBL" id="CAJPDT010000007">
    <property type="protein sequence ID" value="CAF9910342.1"/>
    <property type="molecule type" value="Genomic_DNA"/>
</dbReference>
<evidence type="ECO:0000313" key="1">
    <source>
        <dbReference type="EMBL" id="CAF9910342.1"/>
    </source>
</evidence>
<evidence type="ECO:0000313" key="2">
    <source>
        <dbReference type="Proteomes" id="UP000664534"/>
    </source>
</evidence>
<keyword evidence="2" id="KW-1185">Reference proteome</keyword>
<name>A0A8H3I0L8_9LECA</name>
<comment type="caution">
    <text evidence="1">The sequence shown here is derived from an EMBL/GenBank/DDBJ whole genome shotgun (WGS) entry which is preliminary data.</text>
</comment>
<dbReference type="Proteomes" id="UP000664534">
    <property type="component" value="Unassembled WGS sequence"/>
</dbReference>
<proteinExistence type="predicted"/>